<evidence type="ECO:0000256" key="1">
    <source>
        <dbReference type="ARBA" id="ARBA00004442"/>
    </source>
</evidence>
<evidence type="ECO:0000313" key="10">
    <source>
        <dbReference type="Proteomes" id="UP000236736"/>
    </source>
</evidence>
<evidence type="ECO:0000256" key="5">
    <source>
        <dbReference type="ARBA" id="ARBA00023237"/>
    </source>
</evidence>
<dbReference type="Pfam" id="PF07980">
    <property type="entry name" value="SusD_RagB"/>
    <property type="match status" value="1"/>
</dbReference>
<accession>A0A1H5XW90</accession>
<keyword evidence="6" id="KW-1133">Transmembrane helix</keyword>
<dbReference type="GO" id="GO:0009279">
    <property type="term" value="C:cell outer membrane"/>
    <property type="evidence" value="ECO:0007669"/>
    <property type="project" value="UniProtKB-SubCell"/>
</dbReference>
<keyword evidence="3" id="KW-0732">Signal</keyword>
<dbReference type="InterPro" id="IPR012944">
    <property type="entry name" value="SusD_RagB_dom"/>
</dbReference>
<evidence type="ECO:0000259" key="8">
    <source>
        <dbReference type="Pfam" id="PF14322"/>
    </source>
</evidence>
<feature type="transmembrane region" description="Helical" evidence="6">
    <location>
        <begin position="7"/>
        <end position="27"/>
    </location>
</feature>
<keyword evidence="5" id="KW-0998">Cell outer membrane</keyword>
<keyword evidence="4 6" id="KW-0472">Membrane</keyword>
<evidence type="ECO:0000256" key="6">
    <source>
        <dbReference type="SAM" id="Phobius"/>
    </source>
</evidence>
<evidence type="ECO:0000256" key="4">
    <source>
        <dbReference type="ARBA" id="ARBA00023136"/>
    </source>
</evidence>
<gene>
    <name evidence="9" type="ORF">SAMN03080598_02701</name>
</gene>
<sequence length="454" mass="51328">MKNKIKILRILIVMCAGIFYHSCTGILDEKPDKALITPTTVAELWAMLDNNLQVMNQEPSQLDPSSDDVLILDSRLATLDEDLIRLYTWSPEPINTALNTDWSRPYEQVLFANVVLSELENFPSIEKNQQDWKALKGSALFYRAYAFFSLARSFCLGYNSATADNTPGLVLRLEPAIDLPLGRSTLKQTFDQILEDLENSLPLLNTQAPAKTRPSKAASYALLSRVYLYMGDFERSLSASNSALSIKNTLLDYNTVSASPARPFVGKLDEVIFYSELTLRTYYFFSAGSAVAPELIEKYDPNDLRLSLFYSNRAGFKAFRGQYSYLLNPFGGLAVDELLLNKAECLARIGKDSEAMTVLNELLIKRYKTGTFKEMKGLEQGVLLQKILDERRKELVLRGIRWGDIKRLNLQGESIELSRMVNGSEIRLPVNDPRYALEIPREEIDRSGIVQNPR</sequence>
<dbReference type="STRING" id="1120964.GCA_001313265_06567"/>
<proteinExistence type="inferred from homology"/>
<protein>
    <submittedName>
        <fullName evidence="9">SusD family protein</fullName>
    </submittedName>
</protein>
<feature type="domain" description="RagB/SusD" evidence="7">
    <location>
        <begin position="337"/>
        <end position="452"/>
    </location>
</feature>
<dbReference type="RefSeq" id="WP_160111250.1">
    <property type="nucleotide sequence ID" value="NZ_FNVR01000015.1"/>
</dbReference>
<comment type="similarity">
    <text evidence="2">Belongs to the SusD family.</text>
</comment>
<dbReference type="InterPro" id="IPR011990">
    <property type="entry name" value="TPR-like_helical_dom_sf"/>
</dbReference>
<dbReference type="InterPro" id="IPR033985">
    <property type="entry name" value="SusD-like_N"/>
</dbReference>
<dbReference type="Proteomes" id="UP000236736">
    <property type="component" value="Unassembled WGS sequence"/>
</dbReference>
<keyword evidence="6" id="KW-0812">Transmembrane</keyword>
<keyword evidence="10" id="KW-1185">Reference proteome</keyword>
<evidence type="ECO:0000256" key="2">
    <source>
        <dbReference type="ARBA" id="ARBA00006275"/>
    </source>
</evidence>
<evidence type="ECO:0000256" key="3">
    <source>
        <dbReference type="ARBA" id="ARBA00022729"/>
    </source>
</evidence>
<dbReference type="SUPFAM" id="SSF48452">
    <property type="entry name" value="TPR-like"/>
    <property type="match status" value="1"/>
</dbReference>
<dbReference type="OrthoDB" id="653598at2"/>
<dbReference type="EMBL" id="FNVR01000015">
    <property type="protein sequence ID" value="SEG15660.1"/>
    <property type="molecule type" value="Genomic_DNA"/>
</dbReference>
<organism evidence="9 10">
    <name type="scientific">Algoriphagus boritolerans DSM 17298 = JCM 18970</name>
    <dbReference type="NCBI Taxonomy" id="1120964"/>
    <lineage>
        <taxon>Bacteria</taxon>
        <taxon>Pseudomonadati</taxon>
        <taxon>Bacteroidota</taxon>
        <taxon>Cytophagia</taxon>
        <taxon>Cytophagales</taxon>
        <taxon>Cyclobacteriaceae</taxon>
        <taxon>Algoriphagus</taxon>
    </lineage>
</organism>
<feature type="domain" description="SusD-like N-terminal" evidence="8">
    <location>
        <begin position="27"/>
        <end position="228"/>
    </location>
</feature>
<evidence type="ECO:0000313" key="9">
    <source>
        <dbReference type="EMBL" id="SEG15660.1"/>
    </source>
</evidence>
<dbReference type="Gene3D" id="1.25.40.390">
    <property type="match status" value="1"/>
</dbReference>
<reference evidence="10" key="1">
    <citation type="submission" date="2016-10" db="EMBL/GenBank/DDBJ databases">
        <authorList>
            <person name="Varghese N."/>
            <person name="Submissions S."/>
        </authorList>
    </citation>
    <scope>NUCLEOTIDE SEQUENCE [LARGE SCALE GENOMIC DNA]</scope>
    <source>
        <strain evidence="10">DSM 17298</strain>
    </source>
</reference>
<name>A0A1H5XW90_9BACT</name>
<evidence type="ECO:0000259" key="7">
    <source>
        <dbReference type="Pfam" id="PF07980"/>
    </source>
</evidence>
<dbReference type="Pfam" id="PF14322">
    <property type="entry name" value="SusD-like_3"/>
    <property type="match status" value="1"/>
</dbReference>
<comment type="subcellular location">
    <subcellularLocation>
        <location evidence="1">Cell outer membrane</location>
    </subcellularLocation>
</comment>
<dbReference type="AlphaFoldDB" id="A0A1H5XW90"/>